<dbReference type="Gene3D" id="3.30.160.250">
    <property type="match status" value="1"/>
</dbReference>
<name>A0A0R2CP78_9LACO</name>
<dbReference type="AlphaFoldDB" id="A0A0R2CP78"/>
<evidence type="ECO:0000259" key="2">
    <source>
        <dbReference type="Pfam" id="PF15919"/>
    </source>
</evidence>
<dbReference type="Proteomes" id="UP000051256">
    <property type="component" value="Unassembled WGS sequence"/>
</dbReference>
<proteinExistence type="predicted"/>
<feature type="region of interest" description="Disordered" evidence="1">
    <location>
        <begin position="59"/>
        <end position="79"/>
    </location>
</feature>
<evidence type="ECO:0000256" key="1">
    <source>
        <dbReference type="SAM" id="MobiDB-lite"/>
    </source>
</evidence>
<dbReference type="SUPFAM" id="SSF143100">
    <property type="entry name" value="TTHA1013/TTHA0281-like"/>
    <property type="match status" value="1"/>
</dbReference>
<dbReference type="EMBL" id="AYZR01000008">
    <property type="protein sequence ID" value="KRM93553.1"/>
    <property type="molecule type" value="Genomic_DNA"/>
</dbReference>
<dbReference type="RefSeq" id="WP_056978145.1">
    <property type="nucleotide sequence ID" value="NZ_AYZR01000008.1"/>
</dbReference>
<gene>
    <name evidence="3" type="ORF">FC56_GL000266</name>
</gene>
<evidence type="ECO:0000313" key="4">
    <source>
        <dbReference type="Proteomes" id="UP000051256"/>
    </source>
</evidence>
<evidence type="ECO:0000313" key="3">
    <source>
        <dbReference type="EMBL" id="KRM93553.1"/>
    </source>
</evidence>
<dbReference type="PATRIC" id="fig|1423802.4.peg.273"/>
<organism evidence="3 4">
    <name type="scientific">Lentilactobacillus senioris DSM 24302 = JCM 17472</name>
    <dbReference type="NCBI Taxonomy" id="1423802"/>
    <lineage>
        <taxon>Bacteria</taxon>
        <taxon>Bacillati</taxon>
        <taxon>Bacillota</taxon>
        <taxon>Bacilli</taxon>
        <taxon>Lactobacillales</taxon>
        <taxon>Lactobacillaceae</taxon>
        <taxon>Lentilactobacillus</taxon>
    </lineage>
</organism>
<reference evidence="3 4" key="1">
    <citation type="journal article" date="2015" name="Genome Announc.">
        <title>Expanding the biotechnology potential of lactobacilli through comparative genomics of 213 strains and associated genera.</title>
        <authorList>
            <person name="Sun Z."/>
            <person name="Harris H.M."/>
            <person name="McCann A."/>
            <person name="Guo C."/>
            <person name="Argimon S."/>
            <person name="Zhang W."/>
            <person name="Yang X."/>
            <person name="Jeffery I.B."/>
            <person name="Cooney J.C."/>
            <person name="Kagawa T.F."/>
            <person name="Liu W."/>
            <person name="Song Y."/>
            <person name="Salvetti E."/>
            <person name="Wrobel A."/>
            <person name="Rasinkangas P."/>
            <person name="Parkhill J."/>
            <person name="Rea M.C."/>
            <person name="O'Sullivan O."/>
            <person name="Ritari J."/>
            <person name="Douillard F.P."/>
            <person name="Paul Ross R."/>
            <person name="Yang R."/>
            <person name="Briner A.E."/>
            <person name="Felis G.E."/>
            <person name="de Vos W.M."/>
            <person name="Barrangou R."/>
            <person name="Klaenhammer T.R."/>
            <person name="Caufield P.W."/>
            <person name="Cui Y."/>
            <person name="Zhang H."/>
            <person name="O'Toole P.W."/>
        </authorList>
    </citation>
    <scope>NUCLEOTIDE SEQUENCE [LARGE SCALE GENOMIC DNA]</scope>
    <source>
        <strain evidence="3 4">DSM 24302</strain>
    </source>
</reference>
<dbReference type="InterPro" id="IPR031807">
    <property type="entry name" value="HicB-like"/>
</dbReference>
<keyword evidence="4" id="KW-1185">Reference proteome</keyword>
<dbReference type="Pfam" id="PF15919">
    <property type="entry name" value="HicB_lk_antitox"/>
    <property type="match status" value="1"/>
</dbReference>
<protein>
    <submittedName>
        <fullName evidence="3">Toxin-antitoxin system, antitoxin component, HicB family</fullName>
    </submittedName>
</protein>
<comment type="caution">
    <text evidence="3">The sequence shown here is derived from an EMBL/GenBank/DDBJ whole genome shotgun (WGS) entry which is preliminary data.</text>
</comment>
<dbReference type="STRING" id="1423802.FC56_GL000266"/>
<feature type="domain" description="HicB-like antitoxin of toxin-antitoxin system" evidence="2">
    <location>
        <begin position="12"/>
        <end position="79"/>
    </location>
</feature>
<dbReference type="InterPro" id="IPR035069">
    <property type="entry name" value="TTHA1013/TTHA0281-like"/>
</dbReference>
<sequence length="148" mass="16822">MLVTYPALFYYDESETPGYFVHFPDFENSATQGEDVSDAMYMASDWLGLVVSSLIEDGKDLPKPSDINKLSLSDNDPFKDDDDFDLEYDPARSFKSMVTVNLNEYLDSQKPVKKTLTIPKWADKLGKDLKLNFSETLTDAIVEKKVNK</sequence>
<accession>A0A0R2CP78</accession>